<dbReference type="AlphaFoldDB" id="E5XSG7"/>
<gene>
    <name evidence="2" type="ORF">HMPREF9336_02439</name>
</gene>
<comment type="caution">
    <text evidence="2">The sequence shown here is derived from an EMBL/GenBank/DDBJ whole genome shotgun (WGS) entry which is preliminary data.</text>
</comment>
<keyword evidence="3" id="KW-1185">Reference proteome</keyword>
<dbReference type="STRING" id="679197.HMPREF9336_02439"/>
<proteinExistence type="predicted"/>
<dbReference type="SUPFAM" id="SSF46955">
    <property type="entry name" value="Putative DNA-binding domain"/>
    <property type="match status" value="1"/>
</dbReference>
<evidence type="ECO:0000313" key="2">
    <source>
        <dbReference type="EMBL" id="EFV12703.1"/>
    </source>
</evidence>
<evidence type="ECO:0000313" key="3">
    <source>
        <dbReference type="Proteomes" id="UP000004816"/>
    </source>
</evidence>
<dbReference type="InterPro" id="IPR041657">
    <property type="entry name" value="HTH_17"/>
</dbReference>
<dbReference type="InterPro" id="IPR009061">
    <property type="entry name" value="DNA-bd_dom_put_sf"/>
</dbReference>
<dbReference type="EMBL" id="ACZI02000002">
    <property type="protein sequence ID" value="EFV12703.1"/>
    <property type="molecule type" value="Genomic_DNA"/>
</dbReference>
<dbReference type="HOGENOM" id="CLU_140176_9_1_11"/>
<sequence>MCDPWMTSEELAEELKITVREVRQMRARGTGPPGRRLGKEVRYHRAVVEAWRKCAAR</sequence>
<dbReference type="Pfam" id="PF12728">
    <property type="entry name" value="HTH_17"/>
    <property type="match status" value="1"/>
</dbReference>
<organism evidence="2 3">
    <name type="scientific">Segniliparus rugosus (strain ATCC BAA-974 / DSM 45345 / CCUG 50838 / CIP 108380 / JCM 13579 / CDC 945)</name>
    <dbReference type="NCBI Taxonomy" id="679197"/>
    <lineage>
        <taxon>Bacteria</taxon>
        <taxon>Bacillati</taxon>
        <taxon>Actinomycetota</taxon>
        <taxon>Actinomycetes</taxon>
        <taxon>Mycobacteriales</taxon>
        <taxon>Segniliparaceae</taxon>
        <taxon>Segniliparus</taxon>
    </lineage>
</organism>
<name>E5XSG7_SEGRC</name>
<accession>E5XSG7</accession>
<evidence type="ECO:0000259" key="1">
    <source>
        <dbReference type="Pfam" id="PF12728"/>
    </source>
</evidence>
<reference evidence="2 3" key="1">
    <citation type="journal article" date="2011" name="Stand. Genomic Sci.">
        <title>High quality draft genome sequence of Segniliparus rugosus CDC 945(T)= (ATCC BAA-974(T)).</title>
        <authorList>
            <person name="Earl A.M."/>
            <person name="Desjardins C.A."/>
            <person name="Fitzgerald M.G."/>
            <person name="Arachchi H.M."/>
            <person name="Zeng Q."/>
            <person name="Mehta T."/>
            <person name="Griggs A."/>
            <person name="Birren B.W."/>
            <person name="Toney N.C."/>
            <person name="Carr J."/>
            <person name="Posey J."/>
            <person name="Butler W.R."/>
        </authorList>
    </citation>
    <scope>NUCLEOTIDE SEQUENCE [LARGE SCALE GENOMIC DNA]</scope>
    <source>
        <strain evidence="3">ATCC BAA-974 / DSM 45345 / CCUG 50838 / CIP 108380 / JCM 13579 / CDC 945</strain>
    </source>
</reference>
<dbReference type="OrthoDB" id="4740320at2"/>
<feature type="domain" description="Helix-turn-helix" evidence="1">
    <location>
        <begin position="5"/>
        <end position="52"/>
    </location>
</feature>
<protein>
    <recommendedName>
        <fullName evidence="1">Helix-turn-helix domain-containing protein</fullName>
    </recommendedName>
</protein>
<dbReference type="Proteomes" id="UP000004816">
    <property type="component" value="Unassembled WGS sequence"/>
</dbReference>